<evidence type="ECO:0008006" key="3">
    <source>
        <dbReference type="Google" id="ProtNLM"/>
    </source>
</evidence>
<accession>A0ABY9K6G7</accession>
<sequence>MFNNIRGDSGLSLWLWTHQFEIRHAIRRAYKANSFCVDEISANQYRRINFFKEVGLDASRCLQTDWNTIDGGRASAACLLEQFRARAWALGILYKSLPRFEFERFHITLRNIFDRLPEGNLSRFNLQAYKQRMSRVLASLKKLRPDMVAIGTVEILAVRNPGGSVHFEPQLHLVIQYATHEQIRCALQTEYAAEEYDWKSSGSYQPYSPRTLAHSLAYMFKFKPLLLSRTVDQRAQFQRGSFVLTGAAHAEWVIWMSRHKIYELLIVCSEPSGTMDELHSCNLQRIVEELLLATPKHRTAAK</sequence>
<keyword evidence="2" id="KW-1185">Reference proteome</keyword>
<dbReference type="Proteomes" id="UP001225788">
    <property type="component" value="Chromosome"/>
</dbReference>
<protein>
    <recommendedName>
        <fullName evidence="3">WYL domain-containing protein</fullName>
    </recommendedName>
</protein>
<organism evidence="1 2">
    <name type="scientific">Shinella oryzae</name>
    <dbReference type="NCBI Taxonomy" id="2871820"/>
    <lineage>
        <taxon>Bacteria</taxon>
        <taxon>Pseudomonadati</taxon>
        <taxon>Pseudomonadota</taxon>
        <taxon>Alphaproteobacteria</taxon>
        <taxon>Hyphomicrobiales</taxon>
        <taxon>Rhizobiaceae</taxon>
        <taxon>Shinella</taxon>
    </lineage>
</organism>
<dbReference type="RefSeq" id="WP_306160051.1">
    <property type="nucleotide sequence ID" value="NZ_CP132314.1"/>
</dbReference>
<evidence type="ECO:0000313" key="1">
    <source>
        <dbReference type="EMBL" id="WLS04152.1"/>
    </source>
</evidence>
<gene>
    <name evidence="1" type="ORF">Q9315_05910</name>
</gene>
<dbReference type="EMBL" id="CP132314">
    <property type="protein sequence ID" value="WLS04152.1"/>
    <property type="molecule type" value="Genomic_DNA"/>
</dbReference>
<reference evidence="1 2" key="1">
    <citation type="submission" date="2023-08" db="EMBL/GenBank/DDBJ databases">
        <title>Pathogen: clinical or host-associated sample.</title>
        <authorList>
            <person name="Hergert J."/>
            <person name="Casey R."/>
            <person name="Wagner J."/>
            <person name="Young E.L."/>
            <person name="Oakeson K.F."/>
        </authorList>
    </citation>
    <scope>NUCLEOTIDE SEQUENCE [LARGE SCALE GENOMIC DNA]</scope>
    <source>
        <strain evidence="1 2">UPHL-collab-2</strain>
    </source>
</reference>
<name>A0ABY9K6G7_9HYPH</name>
<proteinExistence type="predicted"/>
<evidence type="ECO:0000313" key="2">
    <source>
        <dbReference type="Proteomes" id="UP001225788"/>
    </source>
</evidence>